<dbReference type="Pfam" id="PF10688">
    <property type="entry name" value="Imp-YgjV"/>
    <property type="match status" value="1"/>
</dbReference>
<keyword evidence="3" id="KW-1185">Reference proteome</keyword>
<dbReference type="Proteomes" id="UP000307790">
    <property type="component" value="Unassembled WGS sequence"/>
</dbReference>
<accession>A0A5R9IR00</accession>
<dbReference type="EMBL" id="VCBC01000006">
    <property type="protein sequence ID" value="TLU65721.1"/>
    <property type="molecule type" value="Genomic_DNA"/>
</dbReference>
<feature type="transmembrane region" description="Helical" evidence="1">
    <location>
        <begin position="47"/>
        <end position="66"/>
    </location>
</feature>
<evidence type="ECO:0000313" key="2">
    <source>
        <dbReference type="EMBL" id="TLU65721.1"/>
    </source>
</evidence>
<protein>
    <submittedName>
        <fullName evidence="2">YgjV family protein</fullName>
    </submittedName>
</protein>
<evidence type="ECO:0000256" key="1">
    <source>
        <dbReference type="SAM" id="Phobius"/>
    </source>
</evidence>
<dbReference type="PIRSF" id="PIRSF011443">
    <property type="entry name" value="YgjV"/>
    <property type="match status" value="1"/>
</dbReference>
<dbReference type="InterPro" id="IPR026267">
    <property type="entry name" value="YgjV"/>
</dbReference>
<proteinExistence type="predicted"/>
<feature type="transmembrane region" description="Helical" evidence="1">
    <location>
        <begin position="78"/>
        <end position="95"/>
    </location>
</feature>
<dbReference type="OrthoDB" id="7858522at2"/>
<organism evidence="2 3">
    <name type="scientific">Thalassotalea litorea</name>
    <dbReference type="NCBI Taxonomy" id="2020715"/>
    <lineage>
        <taxon>Bacteria</taxon>
        <taxon>Pseudomonadati</taxon>
        <taxon>Pseudomonadota</taxon>
        <taxon>Gammaproteobacteria</taxon>
        <taxon>Alteromonadales</taxon>
        <taxon>Colwelliaceae</taxon>
        <taxon>Thalassotalea</taxon>
    </lineage>
</organism>
<dbReference type="InterPro" id="IPR019629">
    <property type="entry name" value="Uncharacterised_HI1736/YgjV"/>
</dbReference>
<name>A0A5R9IR00_9GAMM</name>
<keyword evidence="1" id="KW-0812">Transmembrane</keyword>
<gene>
    <name evidence="2" type="ORF">FE810_07290</name>
</gene>
<reference evidence="2 3" key="1">
    <citation type="submission" date="2019-05" db="EMBL/GenBank/DDBJ databases">
        <title>Genome sequences of Thalassotalea litorea 1K03283.</title>
        <authorList>
            <person name="Zhang D."/>
        </authorList>
    </citation>
    <scope>NUCLEOTIDE SEQUENCE [LARGE SCALE GENOMIC DNA]</scope>
    <source>
        <strain evidence="2 3">MCCC 1K03283</strain>
    </source>
</reference>
<feature type="transmembrane region" description="Helical" evidence="1">
    <location>
        <begin position="101"/>
        <end position="120"/>
    </location>
</feature>
<sequence length="171" mass="18843">MGSNLSITEIGQLVGGISFLLAVLAFYQKDDRYLKTLLMAVYLIHGVHFYLLDSLVPATLCLISFLRTLISLYIRSSRMAIIFIVLIALLSYLNYQSLIDLLPIAASVLGTYALLCLSGIKMRLAILIGSALWLINNIFIGSIGGTLMELFIISTNAFTIYRLMATAEPRG</sequence>
<dbReference type="AlphaFoldDB" id="A0A5R9IR00"/>
<keyword evidence="1" id="KW-0472">Membrane</keyword>
<keyword evidence="1" id="KW-1133">Transmembrane helix</keyword>
<feature type="transmembrane region" description="Helical" evidence="1">
    <location>
        <begin position="132"/>
        <end position="153"/>
    </location>
</feature>
<comment type="caution">
    <text evidence="2">The sequence shown here is derived from an EMBL/GenBank/DDBJ whole genome shotgun (WGS) entry which is preliminary data.</text>
</comment>
<evidence type="ECO:0000313" key="3">
    <source>
        <dbReference type="Proteomes" id="UP000307790"/>
    </source>
</evidence>
<feature type="transmembrane region" description="Helical" evidence="1">
    <location>
        <begin position="7"/>
        <end position="27"/>
    </location>
</feature>